<dbReference type="GO" id="GO:0000390">
    <property type="term" value="P:spliceosomal complex disassembly"/>
    <property type="evidence" value="ECO:0007669"/>
    <property type="project" value="InterPro"/>
</dbReference>
<dbReference type="PANTHER" id="PTHR23329">
    <property type="entry name" value="TUFTELIN-INTERACTING PROTEIN 11-RELATED"/>
    <property type="match status" value="1"/>
</dbReference>
<name>A0A0A8L5H7_9SACH</name>
<gene>
    <name evidence="3" type="ORF">KLDO_g1807</name>
</gene>
<sequence length="670" mass="76931">MDDGVKDTIQSKRRKVGMTMHSMSFADPYGYGDEEEEENWQEVIAGEAYPHVARDNDTSGPKSDQMVKTYGIGAKLLSKMGYKQGEGLGRDGKGIVKPIETVARPKRVGLGMLSAVHDKDDYSQDKDSSSEDESSNRKTPVQFETVRNTELDRLIQHVKRFAELKVELPEELTTKINQSQLSDLQISSLIESTGKLLEVCGDMDRIQMSLEKLQLNDKTELLQQEKLRNILKYIRSGTESSITFGEKITVCLEIDDDSLLDDFCSMFIIKEFESGIDVKDLNSAPLDQLKSAVAFLSYRMESGYLLNKTQSSIYRMVYVPLCNWLDSDEGNLETLNQVASHYSSLIDFICCRDHFTSSYVMPLLQKKLSSKFLSDQFMDTFNALRSLLGDVDLKSLKSLITIEFEKFLNSWESSEKVVPRNVIILKELIGDSKFYEITNRLWVPVFADYFDCNFHLLDEFIEPDSEIYVSNVLEVLNEYNEFFDSRTIRKVYKVINNALLKILFQWYVFKKNSFSKEASSWLNYMINRIYSFPTSEDIREIRHLLHYVEHPSIVSSHDEELSLKSILNDTEQRDSKQEIFNNTPMTKVATTFRTVVETFCYEHGLSLRKTETGTASIKVHGTEKVAPLFTVAKSNDKKLSVALIDDILWVQKRGKNAFEPIYIYQLLDLV</sequence>
<dbReference type="InterPro" id="IPR000467">
    <property type="entry name" value="G_patch_dom"/>
</dbReference>
<evidence type="ECO:0000313" key="4">
    <source>
        <dbReference type="Proteomes" id="UP000031516"/>
    </source>
</evidence>
<accession>A0A0A8L5H7</accession>
<dbReference type="InterPro" id="IPR045211">
    <property type="entry name" value="TFP11/STIP/Ntr1"/>
</dbReference>
<dbReference type="SMART" id="SM00443">
    <property type="entry name" value="G_patch"/>
    <property type="match status" value="1"/>
</dbReference>
<dbReference type="Proteomes" id="UP000031516">
    <property type="component" value="Unassembled WGS sequence"/>
</dbReference>
<evidence type="ECO:0000256" key="1">
    <source>
        <dbReference type="SAM" id="MobiDB-lite"/>
    </source>
</evidence>
<evidence type="ECO:0000313" key="3">
    <source>
        <dbReference type="EMBL" id="CDO93510.1"/>
    </source>
</evidence>
<organism evidence="3 4">
    <name type="scientific">Kluyveromyces dobzhanskii CBS 2104</name>
    <dbReference type="NCBI Taxonomy" id="1427455"/>
    <lineage>
        <taxon>Eukaryota</taxon>
        <taxon>Fungi</taxon>
        <taxon>Dikarya</taxon>
        <taxon>Ascomycota</taxon>
        <taxon>Saccharomycotina</taxon>
        <taxon>Saccharomycetes</taxon>
        <taxon>Saccharomycetales</taxon>
        <taxon>Saccharomycetaceae</taxon>
        <taxon>Kluyveromyces</taxon>
    </lineage>
</organism>
<dbReference type="AlphaFoldDB" id="A0A0A8L5H7"/>
<dbReference type="GO" id="GO:0071008">
    <property type="term" value="C:U2-type post-mRNA release spliceosomal complex"/>
    <property type="evidence" value="ECO:0007669"/>
    <property type="project" value="TreeGrafter"/>
</dbReference>
<reference evidence="3 4" key="1">
    <citation type="submission" date="2014-03" db="EMBL/GenBank/DDBJ databases">
        <title>The genome of Kluyveromyces dobzhanskii.</title>
        <authorList>
            <person name="Nystedt B."/>
            <person name="Astrom S."/>
        </authorList>
    </citation>
    <scope>NUCLEOTIDE SEQUENCE [LARGE SCALE GENOMIC DNA]</scope>
    <source>
        <strain evidence="3 4">CBS 2104</strain>
    </source>
</reference>
<keyword evidence="4" id="KW-1185">Reference proteome</keyword>
<protein>
    <submittedName>
        <fullName evidence="3">WGS project CCBQ000000000 data, contig 00098</fullName>
    </submittedName>
</protein>
<evidence type="ECO:0000259" key="2">
    <source>
        <dbReference type="PROSITE" id="PS50174"/>
    </source>
</evidence>
<dbReference type="EMBL" id="CCBQ010000025">
    <property type="protein sequence ID" value="CDO93510.1"/>
    <property type="molecule type" value="Genomic_DNA"/>
</dbReference>
<proteinExistence type="predicted"/>
<dbReference type="PANTHER" id="PTHR23329:SF1">
    <property type="entry name" value="TUFTELIN-INTERACTING PROTEIN 11"/>
    <property type="match status" value="1"/>
</dbReference>
<feature type="domain" description="G-patch" evidence="2">
    <location>
        <begin position="69"/>
        <end position="115"/>
    </location>
</feature>
<dbReference type="OrthoDB" id="4822at2759"/>
<comment type="caution">
    <text evidence="3">The sequence shown here is derived from an EMBL/GenBank/DDBJ whole genome shotgun (WGS) entry which is preliminary data.</text>
</comment>
<feature type="compositionally biased region" description="Basic and acidic residues" evidence="1">
    <location>
        <begin position="116"/>
        <end position="129"/>
    </location>
</feature>
<dbReference type="GO" id="GO:0003676">
    <property type="term" value="F:nucleic acid binding"/>
    <property type="evidence" value="ECO:0007669"/>
    <property type="project" value="InterPro"/>
</dbReference>
<dbReference type="Pfam" id="PF01585">
    <property type="entry name" value="G-patch"/>
    <property type="match status" value="1"/>
</dbReference>
<dbReference type="PROSITE" id="PS50174">
    <property type="entry name" value="G_PATCH"/>
    <property type="match status" value="1"/>
</dbReference>
<feature type="region of interest" description="Disordered" evidence="1">
    <location>
        <begin position="114"/>
        <end position="142"/>
    </location>
</feature>